<accession>A0A1X7IPD5</accession>
<dbReference type="Gene3D" id="1.20.210.10">
    <property type="entry name" value="Cytochrome c oxidase-like, subunit I domain"/>
    <property type="match status" value="2"/>
</dbReference>
<dbReference type="InterPro" id="IPR036927">
    <property type="entry name" value="Cyt_c_oxase-like_su1_sf"/>
</dbReference>
<protein>
    <submittedName>
        <fullName evidence="1">Uncharacterized protein</fullName>
    </submittedName>
</protein>
<dbReference type="AlphaFoldDB" id="A0A1X7IPD5"/>
<evidence type="ECO:0000313" key="1">
    <source>
        <dbReference type="EMBL" id="SMG16296.1"/>
    </source>
</evidence>
<reference evidence="1 2" key="1">
    <citation type="submission" date="2017-04" db="EMBL/GenBank/DDBJ databases">
        <authorList>
            <person name="Afonso C.L."/>
            <person name="Miller P.J."/>
            <person name="Scott M.A."/>
            <person name="Spackman E."/>
            <person name="Goraichik I."/>
            <person name="Dimitrov K.M."/>
            <person name="Suarez D.L."/>
            <person name="Swayne D.E."/>
        </authorList>
    </citation>
    <scope>NUCLEOTIDE SEQUENCE [LARGE SCALE GENOMIC DNA]</scope>
    <source>
        <strain evidence="1 2">DSM 22418</strain>
    </source>
</reference>
<dbReference type="SUPFAM" id="SSF81442">
    <property type="entry name" value="Cytochrome c oxidase subunit I-like"/>
    <property type="match status" value="1"/>
</dbReference>
<sequence>MADLFIHRAPKTSAVLPFYVTAALFFFGWSILLFLSASELTGHHFNPHILAIVHAVVLGWGTMIIFGAAYQLIPVLCEQDLFSYRLAFVSFLFLTAGSLIIVWCFWNFWTGNLLITGGSLVVIAGCCYLYNVCVTIIRSANSTRYQYFIISSAIWFVLTATAGLLLAINLTYNFIPRNHMDMLKLHAHAGILGWFMQLICGVGAKLIPMFVLGKVKNDRLLHFSLAFQNLGLVLFMVHGYFRQIDAGTWGYVLLVLIGIGLWFVYIGQAIRTRIRKKIDLLMKQAIYSLYIPVFALISLGLTYLLSDTKWVTLYGTFVFLGWITGLVIGKTFKTLPFIVWNNRYKDVHGDARIPLPKNLYKEHLIRLQTYFFVFALLLLCIAIVVNREGLLQFASAIWVILAALYCYNVGTVVFHQSKVKP</sequence>
<dbReference type="STRING" id="561061.SAMN05660862_1058"/>
<proteinExistence type="predicted"/>
<dbReference type="EMBL" id="FXAU01000001">
    <property type="protein sequence ID" value="SMG16296.1"/>
    <property type="molecule type" value="Genomic_DNA"/>
</dbReference>
<dbReference type="Proteomes" id="UP000192980">
    <property type="component" value="Unassembled WGS sequence"/>
</dbReference>
<dbReference type="OrthoDB" id="5245199at2"/>
<evidence type="ECO:0000313" key="2">
    <source>
        <dbReference type="Proteomes" id="UP000192980"/>
    </source>
</evidence>
<organism evidence="1 2">
    <name type="scientific">Sphingobacterium psychroaquaticum</name>
    <dbReference type="NCBI Taxonomy" id="561061"/>
    <lineage>
        <taxon>Bacteria</taxon>
        <taxon>Pseudomonadati</taxon>
        <taxon>Bacteroidota</taxon>
        <taxon>Sphingobacteriia</taxon>
        <taxon>Sphingobacteriales</taxon>
        <taxon>Sphingobacteriaceae</taxon>
        <taxon>Sphingobacterium</taxon>
    </lineage>
</organism>
<name>A0A1X7IPD5_9SPHI</name>
<dbReference type="RefSeq" id="WP_134432646.1">
    <property type="nucleotide sequence ID" value="NZ_CP038029.1"/>
</dbReference>
<gene>
    <name evidence="1" type="ORF">SAMN05660862_1058</name>
</gene>
<keyword evidence="2" id="KW-1185">Reference proteome</keyword>